<protein>
    <submittedName>
        <fullName evidence="3">VanUG2</fullName>
    </submittedName>
</protein>
<organism evidence="3 4">
    <name type="scientific">Streptococcus pneumoniae</name>
    <dbReference type="NCBI Taxonomy" id="1313"/>
    <lineage>
        <taxon>Bacteria</taxon>
        <taxon>Bacillati</taxon>
        <taxon>Bacillota</taxon>
        <taxon>Bacilli</taxon>
        <taxon>Lactobacillales</taxon>
        <taxon>Streptococcaceae</taxon>
        <taxon>Streptococcus</taxon>
    </lineage>
</organism>
<dbReference type="AlphaFoldDB" id="A0A4N9BBI1"/>
<gene>
    <name evidence="3" type="primary">vanUG2</name>
    <name evidence="2" type="ORF">SAMEA3390019_01804</name>
    <name evidence="3" type="ORF">SAMEA4038883_00419</name>
</gene>
<evidence type="ECO:0000313" key="2">
    <source>
        <dbReference type="EMBL" id="VSC33472.1"/>
    </source>
</evidence>
<evidence type="ECO:0000313" key="3">
    <source>
        <dbReference type="EMBL" id="VTE36326.1"/>
    </source>
</evidence>
<sequence length="81" mass="9530">MKFSYNKLWKLLIDKGWTKTKFRQEAGISSATIAKLGKGETSLPIFYLKFVLHLIVRLKKLWKAYHILNKDFTTDIKITLK</sequence>
<evidence type="ECO:0000313" key="5">
    <source>
        <dbReference type="Proteomes" id="UP000311674"/>
    </source>
</evidence>
<dbReference type="InterPro" id="IPR010982">
    <property type="entry name" value="Lambda_DNA-bd_dom_sf"/>
</dbReference>
<dbReference type="EMBL" id="CABBMN010000015">
    <property type="protein sequence ID" value="VSC33472.1"/>
    <property type="molecule type" value="Genomic_DNA"/>
</dbReference>
<dbReference type="Proteomes" id="UP000310997">
    <property type="component" value="Unassembled WGS sequence"/>
</dbReference>
<dbReference type="Proteomes" id="UP000311674">
    <property type="component" value="Unassembled WGS sequence"/>
</dbReference>
<dbReference type="Pfam" id="PF13443">
    <property type="entry name" value="HTH_26"/>
    <property type="match status" value="1"/>
</dbReference>
<dbReference type="GO" id="GO:0003677">
    <property type="term" value="F:DNA binding"/>
    <property type="evidence" value="ECO:0007669"/>
    <property type="project" value="InterPro"/>
</dbReference>
<reference evidence="4 5" key="1">
    <citation type="submission" date="2019-04" db="EMBL/GenBank/DDBJ databases">
        <authorList>
            <consortium name="Pathogen Informatics"/>
        </authorList>
    </citation>
    <scope>NUCLEOTIDE SEQUENCE [LARGE SCALE GENOMIC DNA]</scope>
    <source>
        <strain evidence="2 5">GPSC148</strain>
        <strain evidence="3 4">GPSC559</strain>
    </source>
</reference>
<name>A0A4N9BBI1_STREE</name>
<dbReference type="InterPro" id="IPR001387">
    <property type="entry name" value="Cro/C1-type_HTH"/>
</dbReference>
<dbReference type="EMBL" id="CABDLL010000002">
    <property type="protein sequence ID" value="VTE36326.1"/>
    <property type="molecule type" value="Genomic_DNA"/>
</dbReference>
<proteinExistence type="predicted"/>
<evidence type="ECO:0000313" key="4">
    <source>
        <dbReference type="Proteomes" id="UP000310997"/>
    </source>
</evidence>
<evidence type="ECO:0000259" key="1">
    <source>
        <dbReference type="Pfam" id="PF13443"/>
    </source>
</evidence>
<feature type="domain" description="HTH cro/C1-type" evidence="1">
    <location>
        <begin position="7"/>
        <end position="41"/>
    </location>
</feature>
<accession>A0A4N9BBI1</accession>
<dbReference type="SUPFAM" id="SSF47413">
    <property type="entry name" value="lambda repressor-like DNA-binding domains"/>
    <property type="match status" value="1"/>
</dbReference>